<feature type="non-terminal residue" evidence="2">
    <location>
        <position position="161"/>
    </location>
</feature>
<name>A0AAD8AER2_DIPPU</name>
<proteinExistence type="predicted"/>
<reference evidence="2" key="2">
    <citation type="submission" date="2023-05" db="EMBL/GenBank/DDBJ databases">
        <authorList>
            <person name="Fouks B."/>
        </authorList>
    </citation>
    <scope>NUCLEOTIDE SEQUENCE</scope>
    <source>
        <strain evidence="2">Stay&amp;Tobe</strain>
        <tissue evidence="2">Testes</tissue>
    </source>
</reference>
<accession>A0AAD8AER2</accession>
<sequence length="161" mass="17889">IRERENFMTFIYATKSHQRYLIEGFLAQGAEEAALYLGFIQLGAMMSSIKMAIPSYISLCGTPVTREACSSPTVSRQPLRMPDAVFGETSGNYKPHDHGLQPENLHQDHHSNSGHTPNAFGQWGQCVTSKRVPCMVNNKIESDSIGCNPSNYTQETDTAKY</sequence>
<organism evidence="2 3">
    <name type="scientific">Diploptera punctata</name>
    <name type="common">Pacific beetle cockroach</name>
    <dbReference type="NCBI Taxonomy" id="6984"/>
    <lineage>
        <taxon>Eukaryota</taxon>
        <taxon>Metazoa</taxon>
        <taxon>Ecdysozoa</taxon>
        <taxon>Arthropoda</taxon>
        <taxon>Hexapoda</taxon>
        <taxon>Insecta</taxon>
        <taxon>Pterygota</taxon>
        <taxon>Neoptera</taxon>
        <taxon>Polyneoptera</taxon>
        <taxon>Dictyoptera</taxon>
        <taxon>Blattodea</taxon>
        <taxon>Blaberoidea</taxon>
        <taxon>Blaberidae</taxon>
        <taxon>Diplopterinae</taxon>
        <taxon>Diploptera</taxon>
    </lineage>
</organism>
<feature type="non-terminal residue" evidence="2">
    <location>
        <position position="1"/>
    </location>
</feature>
<evidence type="ECO:0000313" key="3">
    <source>
        <dbReference type="Proteomes" id="UP001233999"/>
    </source>
</evidence>
<evidence type="ECO:0000313" key="2">
    <source>
        <dbReference type="EMBL" id="KAJ9596957.1"/>
    </source>
</evidence>
<dbReference type="AlphaFoldDB" id="A0AAD8AER2"/>
<keyword evidence="3" id="KW-1185">Reference proteome</keyword>
<protein>
    <submittedName>
        <fullName evidence="2">Uncharacterized protein</fullName>
    </submittedName>
</protein>
<evidence type="ECO:0000256" key="1">
    <source>
        <dbReference type="SAM" id="MobiDB-lite"/>
    </source>
</evidence>
<feature type="compositionally biased region" description="Basic and acidic residues" evidence="1">
    <location>
        <begin position="94"/>
        <end position="111"/>
    </location>
</feature>
<reference evidence="2" key="1">
    <citation type="journal article" date="2023" name="IScience">
        <title>Live-bearing cockroach genome reveals convergent evolutionary mechanisms linked to viviparity in insects and beyond.</title>
        <authorList>
            <person name="Fouks B."/>
            <person name="Harrison M.C."/>
            <person name="Mikhailova A.A."/>
            <person name="Marchal E."/>
            <person name="English S."/>
            <person name="Carruthers M."/>
            <person name="Jennings E.C."/>
            <person name="Chiamaka E.L."/>
            <person name="Frigard R.A."/>
            <person name="Pippel M."/>
            <person name="Attardo G.M."/>
            <person name="Benoit J.B."/>
            <person name="Bornberg-Bauer E."/>
            <person name="Tobe S.S."/>
        </authorList>
    </citation>
    <scope>NUCLEOTIDE SEQUENCE</scope>
    <source>
        <strain evidence="2">Stay&amp;Tobe</strain>
    </source>
</reference>
<comment type="caution">
    <text evidence="2">The sequence shown here is derived from an EMBL/GenBank/DDBJ whole genome shotgun (WGS) entry which is preliminary data.</text>
</comment>
<dbReference type="Proteomes" id="UP001233999">
    <property type="component" value="Unassembled WGS sequence"/>
</dbReference>
<feature type="region of interest" description="Disordered" evidence="1">
    <location>
        <begin position="94"/>
        <end position="117"/>
    </location>
</feature>
<gene>
    <name evidence="2" type="ORF">L9F63_012027</name>
</gene>
<dbReference type="EMBL" id="JASPKZ010001953">
    <property type="protein sequence ID" value="KAJ9596957.1"/>
    <property type="molecule type" value="Genomic_DNA"/>
</dbReference>